<reference evidence="3 4" key="1">
    <citation type="submission" date="2023-08" db="EMBL/GenBank/DDBJ databases">
        <title>Black Yeasts Isolated from many extreme environments.</title>
        <authorList>
            <person name="Coleine C."/>
            <person name="Stajich J.E."/>
            <person name="Selbmann L."/>
        </authorList>
    </citation>
    <scope>NUCLEOTIDE SEQUENCE [LARGE SCALE GENOMIC DNA]</scope>
    <source>
        <strain evidence="3 4">CCFEE 5792</strain>
    </source>
</reference>
<dbReference type="InterPro" id="IPR058645">
    <property type="entry name" value="NTF2-like_dom_7"/>
</dbReference>
<keyword evidence="1" id="KW-0732">Signal</keyword>
<feature type="chain" id="PRO_5043900305" description="NTF2-like domain-containing protein" evidence="1">
    <location>
        <begin position="19"/>
        <end position="178"/>
    </location>
</feature>
<name>A0AAV9N3A0_9EURO</name>
<gene>
    <name evidence="3" type="ORF">LTR84_005769</name>
</gene>
<dbReference type="AlphaFoldDB" id="A0AAV9N3A0"/>
<evidence type="ECO:0000259" key="2">
    <source>
        <dbReference type="Pfam" id="PF26534"/>
    </source>
</evidence>
<proteinExistence type="predicted"/>
<feature type="domain" description="NTF2-like" evidence="2">
    <location>
        <begin position="30"/>
        <end position="165"/>
    </location>
</feature>
<dbReference type="Pfam" id="PF26534">
    <property type="entry name" value="NTF2_7"/>
    <property type="match status" value="1"/>
</dbReference>
<sequence length="178" mass="19002">MKFFSIAAPLALVSSVLAAPGGWNDWNTGLTQGDALDIVSKFTQVLSHSDVKAANATAQALIGDGFFENSDSINILAGFPLGSTTTNGKQAYINGVLNAPGLNGAENLKILVSGNNILWYWRFNAIGSKQLPVKGFNLFEINNKKQITGLYVEFNSIAWGIDTGYTTTDRTGKTLPLA</sequence>
<dbReference type="RefSeq" id="XP_064704037.1">
    <property type="nucleotide sequence ID" value="XM_064849334.1"/>
</dbReference>
<dbReference type="EMBL" id="JAVRRD010000021">
    <property type="protein sequence ID" value="KAK5048678.1"/>
    <property type="molecule type" value="Genomic_DNA"/>
</dbReference>
<evidence type="ECO:0000256" key="1">
    <source>
        <dbReference type="SAM" id="SignalP"/>
    </source>
</evidence>
<organism evidence="3 4">
    <name type="scientific">Exophiala bonariae</name>
    <dbReference type="NCBI Taxonomy" id="1690606"/>
    <lineage>
        <taxon>Eukaryota</taxon>
        <taxon>Fungi</taxon>
        <taxon>Dikarya</taxon>
        <taxon>Ascomycota</taxon>
        <taxon>Pezizomycotina</taxon>
        <taxon>Eurotiomycetes</taxon>
        <taxon>Chaetothyriomycetidae</taxon>
        <taxon>Chaetothyriales</taxon>
        <taxon>Herpotrichiellaceae</taxon>
        <taxon>Exophiala</taxon>
    </lineage>
</organism>
<dbReference type="Proteomes" id="UP001358417">
    <property type="component" value="Unassembled WGS sequence"/>
</dbReference>
<feature type="signal peptide" evidence="1">
    <location>
        <begin position="1"/>
        <end position="18"/>
    </location>
</feature>
<evidence type="ECO:0000313" key="3">
    <source>
        <dbReference type="EMBL" id="KAK5048678.1"/>
    </source>
</evidence>
<keyword evidence="4" id="KW-1185">Reference proteome</keyword>
<evidence type="ECO:0000313" key="4">
    <source>
        <dbReference type="Proteomes" id="UP001358417"/>
    </source>
</evidence>
<dbReference type="GeneID" id="89973944"/>
<protein>
    <recommendedName>
        <fullName evidence="2">NTF2-like domain-containing protein</fullName>
    </recommendedName>
</protein>
<comment type="caution">
    <text evidence="3">The sequence shown here is derived from an EMBL/GenBank/DDBJ whole genome shotgun (WGS) entry which is preliminary data.</text>
</comment>
<accession>A0AAV9N3A0</accession>